<feature type="compositionally biased region" description="Acidic residues" evidence="6">
    <location>
        <begin position="360"/>
        <end position="377"/>
    </location>
</feature>
<dbReference type="InterPro" id="IPR001680">
    <property type="entry name" value="WD40_rpt"/>
</dbReference>
<name>A0A9P8T2U5_9ASCO</name>
<dbReference type="InterPro" id="IPR036322">
    <property type="entry name" value="WD40_repeat_dom_sf"/>
</dbReference>
<evidence type="ECO:0000256" key="3">
    <source>
        <dbReference type="ARBA" id="ARBA00022737"/>
    </source>
</evidence>
<feature type="compositionally biased region" description="Basic and acidic residues" evidence="6">
    <location>
        <begin position="452"/>
        <end position="464"/>
    </location>
</feature>
<reference evidence="7" key="1">
    <citation type="journal article" date="2021" name="Open Biol.">
        <title>Shared evolutionary footprints suggest mitochondrial oxidative damage underlies multiple complex I losses in fungi.</title>
        <authorList>
            <person name="Schikora-Tamarit M.A."/>
            <person name="Marcet-Houben M."/>
            <person name="Nosek J."/>
            <person name="Gabaldon T."/>
        </authorList>
    </citation>
    <scope>NUCLEOTIDE SEQUENCE</scope>
    <source>
        <strain evidence="7">NCAIM Y.01608</strain>
    </source>
</reference>
<dbReference type="EMBL" id="JAEUBD010001266">
    <property type="protein sequence ID" value="KAH3663126.1"/>
    <property type="molecule type" value="Genomic_DNA"/>
</dbReference>
<feature type="region of interest" description="Disordered" evidence="6">
    <location>
        <begin position="336"/>
        <end position="464"/>
    </location>
</feature>
<dbReference type="SUPFAM" id="SSF50978">
    <property type="entry name" value="WD40 repeat-like"/>
    <property type="match status" value="1"/>
</dbReference>
<evidence type="ECO:0000256" key="4">
    <source>
        <dbReference type="ARBA" id="ARBA00039238"/>
    </source>
</evidence>
<feature type="compositionally biased region" description="Basic residues" evidence="6">
    <location>
        <begin position="436"/>
        <end position="451"/>
    </location>
</feature>
<keyword evidence="3" id="KW-0677">Repeat</keyword>
<evidence type="ECO:0000313" key="7">
    <source>
        <dbReference type="EMBL" id="KAH3663126.1"/>
    </source>
</evidence>
<dbReference type="PANTHER" id="PTHR44019:SF20">
    <property type="entry name" value="WD REPEAT-CONTAINING PROTEIN 55"/>
    <property type="match status" value="1"/>
</dbReference>
<accession>A0A9P8T2U5</accession>
<protein>
    <recommendedName>
        <fullName evidence="4">WD repeat-containing protein JIP5</fullName>
    </recommendedName>
    <alternativeName>
        <fullName evidence="5">WD repeat-containing protein jip5</fullName>
    </alternativeName>
</protein>
<reference evidence="7" key="2">
    <citation type="submission" date="2021-01" db="EMBL/GenBank/DDBJ databases">
        <authorList>
            <person name="Schikora-Tamarit M.A."/>
        </authorList>
    </citation>
    <scope>NUCLEOTIDE SEQUENCE</scope>
    <source>
        <strain evidence="7">NCAIM Y.01608</strain>
    </source>
</reference>
<proteinExistence type="inferred from homology"/>
<comment type="caution">
    <text evidence="7">The sequence shown here is derived from an EMBL/GenBank/DDBJ whole genome shotgun (WGS) entry which is preliminary data.</text>
</comment>
<dbReference type="Gene3D" id="2.130.10.10">
    <property type="entry name" value="YVTN repeat-like/Quinoprotein amine dehydrogenase"/>
    <property type="match status" value="2"/>
</dbReference>
<gene>
    <name evidence="7" type="ORF">OGATHE_004702</name>
</gene>
<organism evidence="7 8">
    <name type="scientific">Ogataea polymorpha</name>
    <dbReference type="NCBI Taxonomy" id="460523"/>
    <lineage>
        <taxon>Eukaryota</taxon>
        <taxon>Fungi</taxon>
        <taxon>Dikarya</taxon>
        <taxon>Ascomycota</taxon>
        <taxon>Saccharomycotina</taxon>
        <taxon>Pichiomycetes</taxon>
        <taxon>Pichiales</taxon>
        <taxon>Pichiaceae</taxon>
        <taxon>Ogataea</taxon>
    </lineage>
</organism>
<feature type="compositionally biased region" description="Basic and acidic residues" evidence="6">
    <location>
        <begin position="408"/>
        <end position="423"/>
    </location>
</feature>
<dbReference type="AlphaFoldDB" id="A0A9P8T2U5"/>
<dbReference type="PANTHER" id="PTHR44019">
    <property type="entry name" value="WD REPEAT-CONTAINING PROTEIN 55"/>
    <property type="match status" value="1"/>
</dbReference>
<keyword evidence="8" id="KW-1185">Reference proteome</keyword>
<dbReference type="InterPro" id="IPR050505">
    <property type="entry name" value="WDR55/POC1"/>
</dbReference>
<keyword evidence="2" id="KW-0853">WD repeat</keyword>
<feature type="compositionally biased region" description="Acidic residues" evidence="6">
    <location>
        <begin position="388"/>
        <end position="400"/>
    </location>
</feature>
<feature type="compositionally biased region" description="Acidic residues" evidence="6">
    <location>
        <begin position="341"/>
        <end position="352"/>
    </location>
</feature>
<evidence type="ECO:0000256" key="1">
    <source>
        <dbReference type="ARBA" id="ARBA00007625"/>
    </source>
</evidence>
<evidence type="ECO:0000256" key="5">
    <source>
        <dbReference type="ARBA" id="ARBA00039514"/>
    </source>
</evidence>
<evidence type="ECO:0000256" key="2">
    <source>
        <dbReference type="ARBA" id="ARBA00022574"/>
    </source>
</evidence>
<evidence type="ECO:0000313" key="8">
    <source>
        <dbReference type="Proteomes" id="UP000788993"/>
    </source>
</evidence>
<dbReference type="InterPro" id="IPR015943">
    <property type="entry name" value="WD40/YVTN_repeat-like_dom_sf"/>
</dbReference>
<comment type="similarity">
    <text evidence="1">Belongs to the WD repeat WDR55 family.</text>
</comment>
<dbReference type="SMART" id="SM00320">
    <property type="entry name" value="WD40"/>
    <property type="match status" value="5"/>
</dbReference>
<evidence type="ECO:0000256" key="6">
    <source>
        <dbReference type="SAM" id="MobiDB-lite"/>
    </source>
</evidence>
<dbReference type="Proteomes" id="UP000788993">
    <property type="component" value="Unassembled WGS sequence"/>
</dbReference>
<dbReference type="Pfam" id="PF00400">
    <property type="entry name" value="WD40"/>
    <property type="match status" value="1"/>
</dbReference>
<sequence length="464" mass="51608">MVKSVPVPLVNLDFGTDPLFSFSAHPSKNALVVGSGTGQVKLLKYDVEKLENHIFHSADKGCAQIDVRAKELQGSDCVTIGWRTKRHQGSCRSIIFDTNGEYVYSAGLDKQIKKAKAETGVVVAKSEILASNITKILTVPNKNFLIVGTEDGDVLCLDSNTLKQTYQIKKVHEDAVNSISHYVPKSDYQFVTTGSTTLSHIDIRKDQPLHQSEDQEDELLCSAWLDPTNPNTMLCGMGEGVVTVWRPEMNDFADQISRVRISKEPVESLISALDSEGDHFWVGSFDGTVSRVNIRSGKVVEKRAHSETDEVSYLDLDHEYRLISAGMDRLTIWRETGDVDSSSDEGDEEEIDETAKSEDLSSEEEEEWTGFGDDEGSGNEPDVSSASFEEEIDSDSDSDSSSENSDSNDDRPIVPLIEIKEKLLAQLEDSDEEPPKKRKKQMKKETKKQKAHTQEHGIRKFDGL</sequence>